<dbReference type="EMBL" id="CAJZAH010000001">
    <property type="protein sequence ID" value="CAG9165468.1"/>
    <property type="molecule type" value="Genomic_DNA"/>
</dbReference>
<dbReference type="Proteomes" id="UP000721236">
    <property type="component" value="Unassembled WGS sequence"/>
</dbReference>
<protein>
    <submittedName>
        <fullName evidence="1">Uncharacterized protein</fullName>
    </submittedName>
</protein>
<reference evidence="1 2" key="1">
    <citation type="submission" date="2021-08" db="EMBL/GenBank/DDBJ databases">
        <authorList>
            <person name="Peeters C."/>
        </authorList>
    </citation>
    <scope>NUCLEOTIDE SEQUENCE [LARGE SCALE GENOMIC DNA]</scope>
    <source>
        <strain evidence="1 2">LMG 21510</strain>
    </source>
</reference>
<dbReference type="RefSeq" id="WP_224038981.1">
    <property type="nucleotide sequence ID" value="NZ_CAJZAH010000001.1"/>
</dbReference>
<gene>
    <name evidence="1" type="ORF">LMG21510_00099</name>
</gene>
<organism evidence="1 2">
    <name type="scientific">Cupriavidus respiraculi</name>
    <dbReference type="NCBI Taxonomy" id="195930"/>
    <lineage>
        <taxon>Bacteria</taxon>
        <taxon>Pseudomonadati</taxon>
        <taxon>Pseudomonadota</taxon>
        <taxon>Betaproteobacteria</taxon>
        <taxon>Burkholderiales</taxon>
        <taxon>Burkholderiaceae</taxon>
        <taxon>Cupriavidus</taxon>
    </lineage>
</organism>
<proteinExistence type="predicted"/>
<accession>A0ABN7XWF0</accession>
<comment type="caution">
    <text evidence="1">The sequence shown here is derived from an EMBL/GenBank/DDBJ whole genome shotgun (WGS) entry which is preliminary data.</text>
</comment>
<evidence type="ECO:0000313" key="2">
    <source>
        <dbReference type="Proteomes" id="UP000721236"/>
    </source>
</evidence>
<sequence>MNDQFRYEADEFEFDTEFEDAGEFEGEEEDGGYEMEADGFGEMGDGEYEFEFADEMGGGRGGADVQKKIQQLRNAHATLSRAVGAMGKHVKRKGGTMRLAIRARNAQDAANQLRINPRLFNVLHSSLKRRNAQLRSGGRAGAALEMEASAGSCPGRTEVKPSWWGVQVWLNECHTKALIEALKAGTGAGALCVAVAPPPQVKLVCGVLAALGTVGAAAIAGIDSLGGNRGIVISKLSDPVTPPVVWHQ</sequence>
<keyword evidence="2" id="KW-1185">Reference proteome</keyword>
<evidence type="ECO:0000313" key="1">
    <source>
        <dbReference type="EMBL" id="CAG9165468.1"/>
    </source>
</evidence>
<name>A0ABN7XWF0_9BURK</name>